<keyword evidence="1 4" id="KW-0663">Pyridoxal phosphate</keyword>
<evidence type="ECO:0000256" key="4">
    <source>
        <dbReference type="PIRSR" id="PIRSR000390-2"/>
    </source>
</evidence>
<dbReference type="Gene3D" id="3.40.640.10">
    <property type="entry name" value="Type I PLP-dependent aspartate aminotransferase-like (Major domain)"/>
    <property type="match status" value="1"/>
</dbReference>
<feature type="modified residue" description="N6-(pyridoxal phosphate)lysine" evidence="4">
    <location>
        <position position="203"/>
    </location>
</feature>
<dbReference type="RefSeq" id="WP_073486802.1">
    <property type="nucleotide sequence ID" value="NZ_FQVN01000007.1"/>
</dbReference>
<proteinExistence type="inferred from homology"/>
<protein>
    <submittedName>
        <fullName evidence="6">dTDP-4-amino-4,6-dideoxyglucose</fullName>
    </submittedName>
</protein>
<evidence type="ECO:0000256" key="3">
    <source>
        <dbReference type="PIRSR" id="PIRSR000390-1"/>
    </source>
</evidence>
<dbReference type="InterPro" id="IPR015424">
    <property type="entry name" value="PyrdxlP-dep_Trfase"/>
</dbReference>
<dbReference type="CDD" id="cd00616">
    <property type="entry name" value="AHBA_syn"/>
    <property type="match status" value="1"/>
</dbReference>
<dbReference type="InterPro" id="IPR000653">
    <property type="entry name" value="DegT/StrS_aminotransferase"/>
</dbReference>
<evidence type="ECO:0000256" key="2">
    <source>
        <dbReference type="ARBA" id="ARBA00037999"/>
    </source>
</evidence>
<feature type="active site" description="Proton acceptor" evidence="3">
    <location>
        <position position="203"/>
    </location>
</feature>
<dbReference type="GO" id="GO:0000271">
    <property type="term" value="P:polysaccharide biosynthetic process"/>
    <property type="evidence" value="ECO:0007669"/>
    <property type="project" value="TreeGrafter"/>
</dbReference>
<reference evidence="6 7" key="1">
    <citation type="submission" date="2016-11" db="EMBL/GenBank/DDBJ databases">
        <authorList>
            <person name="Jaros S."/>
            <person name="Januszkiewicz K."/>
            <person name="Wedrychowicz H."/>
        </authorList>
    </citation>
    <scope>NUCLEOTIDE SEQUENCE [LARGE SCALE GENOMIC DNA]</scope>
    <source>
        <strain evidence="6 7">DSM 44523</strain>
    </source>
</reference>
<keyword evidence="7" id="KW-1185">Reference proteome</keyword>
<evidence type="ECO:0000256" key="5">
    <source>
        <dbReference type="RuleBase" id="RU004508"/>
    </source>
</evidence>
<dbReference type="InterPro" id="IPR015421">
    <property type="entry name" value="PyrdxlP-dep_Trfase_major"/>
</dbReference>
<dbReference type="Pfam" id="PF01041">
    <property type="entry name" value="DegT_DnrJ_EryC1"/>
    <property type="match status" value="1"/>
</dbReference>
<evidence type="ECO:0000313" key="7">
    <source>
        <dbReference type="Proteomes" id="UP000184501"/>
    </source>
</evidence>
<evidence type="ECO:0000256" key="1">
    <source>
        <dbReference type="ARBA" id="ARBA00022898"/>
    </source>
</evidence>
<dbReference type="AlphaFoldDB" id="A0A1M5I057"/>
<organism evidence="6 7">
    <name type="scientific">Streptoalloteichus hindustanus</name>
    <dbReference type="NCBI Taxonomy" id="2017"/>
    <lineage>
        <taxon>Bacteria</taxon>
        <taxon>Bacillati</taxon>
        <taxon>Actinomycetota</taxon>
        <taxon>Actinomycetes</taxon>
        <taxon>Pseudonocardiales</taxon>
        <taxon>Pseudonocardiaceae</taxon>
        <taxon>Streptoalloteichus</taxon>
    </lineage>
</organism>
<accession>A0A1M5I057</accession>
<dbReference type="PIRSF" id="PIRSF000390">
    <property type="entry name" value="PLP_StrS"/>
    <property type="match status" value="1"/>
</dbReference>
<dbReference type="InterPro" id="IPR015422">
    <property type="entry name" value="PyrdxlP-dep_Trfase_small"/>
</dbReference>
<dbReference type="GO" id="GO:0008483">
    <property type="term" value="F:transaminase activity"/>
    <property type="evidence" value="ECO:0007669"/>
    <property type="project" value="TreeGrafter"/>
</dbReference>
<gene>
    <name evidence="6" type="ORF">SAMN05444320_10739</name>
</gene>
<dbReference type="Proteomes" id="UP000184501">
    <property type="component" value="Unassembled WGS sequence"/>
</dbReference>
<dbReference type="GO" id="GO:0030170">
    <property type="term" value="F:pyridoxal phosphate binding"/>
    <property type="evidence" value="ECO:0007669"/>
    <property type="project" value="TreeGrafter"/>
</dbReference>
<dbReference type="EMBL" id="FQVN01000007">
    <property type="protein sequence ID" value="SHG21651.1"/>
    <property type="molecule type" value="Genomic_DNA"/>
</dbReference>
<sequence>MPGTAFPAPALAVLGGDPAFAEPLHVGRPNIPRPERVLRRIREAMDRRWLTHFGPLVREFEARLAETAGVRHCVAVCNATLGLQVLARAAELDGEVVLPSFTFVATAHTLLWEGLTPVFCDIDERTGNIDPDHARRLVTERTSAVLGVHLWGHPAPTEELARLAADHELALFYDSAHAIGSAHAGRAVGGFGGAEVFSFHATKFINSFEGGAVVTDDDELAERVRLVHNYGRGDGARVRSIGTNAKMTEVAAAMGLTCLEEMPALLAVNREHHERYREGLADVPGVRLREPGPADRVNHQYVVIEVDAEASGLDRDAVAAALAAENVLVRTHFHPGCHRTEPYLREPRRFAPLPLPRTEALGERVISLPTGTAVTGKEVSAVCALLRRIVEHAPSVRRALRARPPATR</sequence>
<dbReference type="SUPFAM" id="SSF53383">
    <property type="entry name" value="PLP-dependent transferases"/>
    <property type="match status" value="1"/>
</dbReference>
<dbReference type="PANTHER" id="PTHR30244">
    <property type="entry name" value="TRANSAMINASE"/>
    <property type="match status" value="1"/>
</dbReference>
<dbReference type="STRING" id="2017.SAMN05444320_10739"/>
<dbReference type="PANTHER" id="PTHR30244:SF9">
    <property type="entry name" value="PROTEIN RV3402C"/>
    <property type="match status" value="1"/>
</dbReference>
<dbReference type="Gene3D" id="3.90.1150.10">
    <property type="entry name" value="Aspartate Aminotransferase, domain 1"/>
    <property type="match status" value="1"/>
</dbReference>
<comment type="similarity">
    <text evidence="2 5">Belongs to the DegT/DnrJ/EryC1 family.</text>
</comment>
<name>A0A1M5I057_STRHI</name>
<dbReference type="OrthoDB" id="5342089at2"/>
<evidence type="ECO:0000313" key="6">
    <source>
        <dbReference type="EMBL" id="SHG21651.1"/>
    </source>
</evidence>